<dbReference type="Pfam" id="PF00072">
    <property type="entry name" value="Response_reg"/>
    <property type="match status" value="1"/>
</dbReference>
<evidence type="ECO:0000313" key="9">
    <source>
        <dbReference type="EMBL" id="OSX65647.1"/>
    </source>
</evidence>
<feature type="region of interest" description="Disordered" evidence="5">
    <location>
        <begin position="58"/>
        <end position="111"/>
    </location>
</feature>
<dbReference type="OrthoDB" id="60033at2759"/>
<evidence type="ECO:0000256" key="6">
    <source>
        <dbReference type="SAM" id="Phobius"/>
    </source>
</evidence>
<dbReference type="Pfam" id="PF05049">
    <property type="entry name" value="IIGP"/>
    <property type="match status" value="1"/>
</dbReference>
<evidence type="ECO:0000313" key="10">
    <source>
        <dbReference type="Proteomes" id="UP000194127"/>
    </source>
</evidence>
<feature type="transmembrane region" description="Helical" evidence="6">
    <location>
        <begin position="6"/>
        <end position="32"/>
    </location>
</feature>
<dbReference type="GO" id="GO:0016020">
    <property type="term" value="C:membrane"/>
    <property type="evidence" value="ECO:0007669"/>
    <property type="project" value="InterPro"/>
</dbReference>
<dbReference type="RefSeq" id="XP_024342441.1">
    <property type="nucleotide sequence ID" value="XM_024488662.1"/>
</dbReference>
<feature type="compositionally biased region" description="Low complexity" evidence="5">
    <location>
        <begin position="97"/>
        <end position="111"/>
    </location>
</feature>
<dbReference type="SUPFAM" id="SSF52540">
    <property type="entry name" value="P-loop containing nucleoside triphosphate hydrolases"/>
    <property type="match status" value="1"/>
</dbReference>
<dbReference type="InterPro" id="IPR030385">
    <property type="entry name" value="G_IRG_dom"/>
</dbReference>
<evidence type="ECO:0000256" key="1">
    <source>
        <dbReference type="ARBA" id="ARBA00005429"/>
    </source>
</evidence>
<dbReference type="PANTHER" id="PTHR45339:SF1">
    <property type="entry name" value="HYBRID SIGNAL TRANSDUCTION HISTIDINE KINASE J"/>
    <property type="match status" value="1"/>
</dbReference>
<feature type="compositionally biased region" description="Basic and acidic residues" evidence="5">
    <location>
        <begin position="74"/>
        <end position="85"/>
    </location>
</feature>
<keyword evidence="3" id="KW-0902">Two-component regulatory system</keyword>
<dbReference type="InterPro" id="IPR001789">
    <property type="entry name" value="Sig_transdc_resp-reg_receiver"/>
</dbReference>
<dbReference type="GO" id="GO:0005525">
    <property type="term" value="F:GTP binding"/>
    <property type="evidence" value="ECO:0007669"/>
    <property type="project" value="InterPro"/>
</dbReference>
<feature type="domain" description="IRG-type G" evidence="8">
    <location>
        <begin position="156"/>
        <end position="362"/>
    </location>
</feature>
<proteinExistence type="inferred from homology"/>
<dbReference type="Proteomes" id="UP000194127">
    <property type="component" value="Unassembled WGS sequence"/>
</dbReference>
<sequence>MGVVESALALGTVAAAGTVAVGIVAVGIYLLVRQIRNAHRDGNVNPNPTMEEMEELLSEDERRRARAAAPGTHEGLRQRRPRAEQERDEAQEETRQARAGQQQAEAARAAAERAAANVRAAAREAERAHRQGIRPVIMPTRAEYEATKRRLEYREGYFHFAVAGVAGSGKSSLVNAFRGLHNGADDPHVARTGVTETTERITRYLDPNEANPFVWYDIPGAGTLSVPDWQYFNDQGLYIFDAIVVLTDSRFTATDIAILQNCERFQIPSYIVRSKSLQHIQNVLNDMPRVRYEEFETRWERARSKYMAETQKNVSANLLQAGLPPQAVYMVDKEVLLEIAEGNNPEETIDEFRLVEDMLLEARNRRVDASMIPDALAVTTYLNIQLLRIHEISPSRERDSAAVSPIWSAHSAQWRLALSSICGDNGHATAGARLLDVTPIGGRTGMRPVALQASDLQISDLAGVEWERRAGRTAGYGGRSESSVMQDAAAGLGARAWTPRCSSGGLAQRPASLPARWAIWKASRLFETKGALIGACGLTEALHAAGFGMRQAAEFSRRHTGPRTGTVCEIRGGGGVPDWAALEPAACRRDVHGSSARVAGRIDGGVTCEVNAAAGLGADTPVRPMSRQDALARIEELSRQRPASAQGQALAQPQASASTGASAAAAAASAAPGPGDAFGGDAFMLSGADGTGYTQGSLTHEGLQVFTVGHLMPKSTLDDENGNWAFDAAALSGVVMPTPQGMGGDPEQEDEGSPKAPYSISAAQAAQARAGAYAEAQAAARPGSAQKLRVRRSTYVPGWAVPPRVLLVDDDAVSRRLSSKFLQVFGCTIDVAVDGVGAVNKMNLEKYDLVLMDIVMPKLDGVSATSLIRQFDHMTPIISMTSNSKPNEIIKYYSSGMNDILPKPFTKDGLLDMLEKHLMHLKVIQTMSKVPRSLGIPPLSDSGFDQALTMQASTSVADAAGGFPLGPLGEDEGKINPLAGMGLTDEQYTLILQQIVSGESFMGIGPLDAGDAGGAGKRTLDDAGDPRSAKRSRFEVVE</sequence>
<protein>
    <recommendedName>
        <fullName evidence="11">Response regulatory domain-containing protein</fullName>
    </recommendedName>
</protein>
<keyword evidence="2 4" id="KW-0597">Phosphoprotein</keyword>
<dbReference type="CDD" id="cd17546">
    <property type="entry name" value="REC_hyHK_CKI1_RcsC-like"/>
    <property type="match status" value="1"/>
</dbReference>
<dbReference type="InterPro" id="IPR027417">
    <property type="entry name" value="P-loop_NTPase"/>
</dbReference>
<evidence type="ECO:0000256" key="4">
    <source>
        <dbReference type="PROSITE-ProRule" id="PRU00169"/>
    </source>
</evidence>
<evidence type="ECO:0000256" key="2">
    <source>
        <dbReference type="ARBA" id="ARBA00022553"/>
    </source>
</evidence>
<keyword evidence="6" id="KW-0472">Membrane</keyword>
<feature type="domain" description="Response regulatory" evidence="7">
    <location>
        <begin position="804"/>
        <end position="918"/>
    </location>
</feature>
<gene>
    <name evidence="9" type="ORF">POSPLADRAFT_1179386</name>
</gene>
<keyword evidence="6" id="KW-1133">Transmembrane helix</keyword>
<comment type="similarity">
    <text evidence="1">Belongs to the TRAFAC class dynamin-like GTPase superfamily. IRG family.</text>
</comment>
<dbReference type="SUPFAM" id="SSF52172">
    <property type="entry name" value="CheY-like"/>
    <property type="match status" value="1"/>
</dbReference>
<dbReference type="InterPro" id="IPR011006">
    <property type="entry name" value="CheY-like_superfamily"/>
</dbReference>
<dbReference type="InterPro" id="IPR007743">
    <property type="entry name" value="Immunity-related_GTPase-like"/>
</dbReference>
<evidence type="ECO:0000256" key="3">
    <source>
        <dbReference type="ARBA" id="ARBA00023012"/>
    </source>
</evidence>
<name>A0A1X6NAH4_9APHY</name>
<evidence type="ECO:0008006" key="11">
    <source>
        <dbReference type="Google" id="ProtNLM"/>
    </source>
</evidence>
<dbReference type="PROSITE" id="PS51716">
    <property type="entry name" value="G_IRG"/>
    <property type="match status" value="1"/>
</dbReference>
<reference evidence="9 10" key="1">
    <citation type="submission" date="2017-04" db="EMBL/GenBank/DDBJ databases">
        <title>Genome Sequence of the Model Brown-Rot Fungus Postia placenta SB12.</title>
        <authorList>
            <consortium name="DOE Joint Genome Institute"/>
            <person name="Gaskell J."/>
            <person name="Kersten P."/>
            <person name="Larrondo L.F."/>
            <person name="Canessa P."/>
            <person name="Martinez D."/>
            <person name="Hibbett D."/>
            <person name="Schmoll M."/>
            <person name="Kubicek C.P."/>
            <person name="Martinez A.T."/>
            <person name="Yadav J."/>
            <person name="Master E."/>
            <person name="Magnuson J.K."/>
            <person name="James T."/>
            <person name="Yaver D."/>
            <person name="Berka R."/>
            <person name="Labutti K."/>
            <person name="Lipzen A."/>
            <person name="Aerts A."/>
            <person name="Barry K."/>
            <person name="Henrissat B."/>
            <person name="Blanchette R."/>
            <person name="Grigoriev I."/>
            <person name="Cullen D."/>
        </authorList>
    </citation>
    <scope>NUCLEOTIDE SEQUENCE [LARGE SCALE GENOMIC DNA]</scope>
    <source>
        <strain evidence="9 10">MAD-698-R-SB12</strain>
    </source>
</reference>
<evidence type="ECO:0000259" key="7">
    <source>
        <dbReference type="PROSITE" id="PS50110"/>
    </source>
</evidence>
<dbReference type="EMBL" id="KZ110593">
    <property type="protein sequence ID" value="OSX65647.1"/>
    <property type="molecule type" value="Genomic_DNA"/>
</dbReference>
<dbReference type="SMART" id="SM00448">
    <property type="entry name" value="REC"/>
    <property type="match status" value="1"/>
</dbReference>
<evidence type="ECO:0000259" key="8">
    <source>
        <dbReference type="PROSITE" id="PS51716"/>
    </source>
</evidence>
<keyword evidence="6" id="KW-0812">Transmembrane</keyword>
<dbReference type="Gene3D" id="3.40.50.2300">
    <property type="match status" value="1"/>
</dbReference>
<dbReference type="GO" id="GO:0000160">
    <property type="term" value="P:phosphorelay signal transduction system"/>
    <property type="evidence" value="ECO:0007669"/>
    <property type="project" value="UniProtKB-KW"/>
</dbReference>
<dbReference type="GeneID" id="36333611"/>
<evidence type="ECO:0000256" key="5">
    <source>
        <dbReference type="SAM" id="MobiDB-lite"/>
    </source>
</evidence>
<keyword evidence="10" id="KW-1185">Reference proteome</keyword>
<organism evidence="9 10">
    <name type="scientific">Postia placenta MAD-698-R-SB12</name>
    <dbReference type="NCBI Taxonomy" id="670580"/>
    <lineage>
        <taxon>Eukaryota</taxon>
        <taxon>Fungi</taxon>
        <taxon>Dikarya</taxon>
        <taxon>Basidiomycota</taxon>
        <taxon>Agaricomycotina</taxon>
        <taxon>Agaricomycetes</taxon>
        <taxon>Polyporales</taxon>
        <taxon>Adustoporiaceae</taxon>
        <taxon>Rhodonia</taxon>
    </lineage>
</organism>
<dbReference type="AlphaFoldDB" id="A0A1X6NAH4"/>
<dbReference type="PANTHER" id="PTHR45339">
    <property type="entry name" value="HYBRID SIGNAL TRANSDUCTION HISTIDINE KINASE J"/>
    <property type="match status" value="1"/>
</dbReference>
<accession>A0A1X6NAH4</accession>
<dbReference type="FunFam" id="3.40.50.2300:FF:000212">
    <property type="entry name" value="Stress response regulator/HFS transcription factor"/>
    <property type="match status" value="1"/>
</dbReference>
<dbReference type="Gene3D" id="3.40.50.300">
    <property type="entry name" value="P-loop containing nucleotide triphosphate hydrolases"/>
    <property type="match status" value="1"/>
</dbReference>
<feature type="region of interest" description="Disordered" evidence="5">
    <location>
        <begin position="1012"/>
        <end position="1038"/>
    </location>
</feature>
<feature type="modified residue" description="4-aspartylphosphate" evidence="4">
    <location>
        <position position="853"/>
    </location>
</feature>
<feature type="compositionally biased region" description="Basic and acidic residues" evidence="5">
    <location>
        <begin position="1018"/>
        <end position="1038"/>
    </location>
</feature>
<dbReference type="STRING" id="670580.A0A1X6NAH4"/>
<dbReference type="PROSITE" id="PS50110">
    <property type="entry name" value="RESPONSE_REGULATORY"/>
    <property type="match status" value="1"/>
</dbReference>